<evidence type="ECO:0000313" key="2">
    <source>
        <dbReference type="Proteomes" id="UP001442841"/>
    </source>
</evidence>
<dbReference type="Proteomes" id="UP001442841">
    <property type="component" value="Chromosome"/>
</dbReference>
<protein>
    <submittedName>
        <fullName evidence="1">Uncharacterized protein</fullName>
    </submittedName>
</protein>
<reference evidence="1 2" key="1">
    <citation type="submission" date="2024-04" db="EMBL/GenBank/DDBJ databases">
        <title>Isolation of an actinomycete strain from pig manure.</title>
        <authorList>
            <person name="Gong T."/>
            <person name="Yu Z."/>
            <person name="An M."/>
            <person name="Wei C."/>
            <person name="Yang W."/>
            <person name="Liu L."/>
        </authorList>
    </citation>
    <scope>NUCLEOTIDE SEQUENCE [LARGE SCALE GENOMIC DNA]</scope>
    <source>
        <strain evidence="1 2">ZF39</strain>
    </source>
</reference>
<dbReference type="EMBL" id="CP154795">
    <property type="protein sequence ID" value="XAN09320.1"/>
    <property type="molecule type" value="Genomic_DNA"/>
</dbReference>
<name>A0ABZ3FVX1_9ACTN</name>
<gene>
    <name evidence="1" type="ORF">AADG42_19015</name>
</gene>
<proteinExistence type="predicted"/>
<organism evidence="1 2">
    <name type="scientific">Ammonicoccus fulvus</name>
    <dbReference type="NCBI Taxonomy" id="3138240"/>
    <lineage>
        <taxon>Bacteria</taxon>
        <taxon>Bacillati</taxon>
        <taxon>Actinomycetota</taxon>
        <taxon>Actinomycetes</taxon>
        <taxon>Propionibacteriales</taxon>
        <taxon>Propionibacteriaceae</taxon>
        <taxon>Ammonicoccus</taxon>
    </lineage>
</organism>
<accession>A0ABZ3FVX1</accession>
<dbReference type="RefSeq" id="WP_425310773.1">
    <property type="nucleotide sequence ID" value="NZ_CP154795.1"/>
</dbReference>
<sequence length="64" mass="7513">MNNEYLHLQLHNHQIHEAYARADEARHAAELPKPERARRLPGLILDFFSPRRPKLSVRRATMTA</sequence>
<evidence type="ECO:0000313" key="1">
    <source>
        <dbReference type="EMBL" id="XAN09320.1"/>
    </source>
</evidence>
<keyword evidence="2" id="KW-1185">Reference proteome</keyword>